<evidence type="ECO:0000259" key="8">
    <source>
        <dbReference type="Pfam" id="PF14322"/>
    </source>
</evidence>
<gene>
    <name evidence="9" type="ORF">SAMN05444405_11937</name>
</gene>
<evidence type="ECO:0000256" key="2">
    <source>
        <dbReference type="ARBA" id="ARBA00006275"/>
    </source>
</evidence>
<protein>
    <submittedName>
        <fullName evidence="9">Starch-binding associating with outer membrane</fullName>
    </submittedName>
</protein>
<dbReference type="RefSeq" id="WP_073403709.1">
    <property type="nucleotide sequence ID" value="NZ_FQTV01000019.1"/>
</dbReference>
<reference evidence="10" key="1">
    <citation type="submission" date="2016-11" db="EMBL/GenBank/DDBJ databases">
        <authorList>
            <person name="Varghese N."/>
            <person name="Submissions S."/>
        </authorList>
    </citation>
    <scope>NUCLEOTIDE SEQUENCE [LARGE SCALE GENOMIC DNA]</scope>
    <source>
        <strain evidence="10">DSM 26991</strain>
    </source>
</reference>
<dbReference type="InterPro" id="IPR012944">
    <property type="entry name" value="SusD_RagB_dom"/>
</dbReference>
<evidence type="ECO:0000313" key="10">
    <source>
        <dbReference type="Proteomes" id="UP000184509"/>
    </source>
</evidence>
<dbReference type="GO" id="GO:0009279">
    <property type="term" value="C:cell outer membrane"/>
    <property type="evidence" value="ECO:0007669"/>
    <property type="project" value="UniProtKB-SubCell"/>
</dbReference>
<dbReference type="PROSITE" id="PS51257">
    <property type="entry name" value="PROKAR_LIPOPROTEIN"/>
    <property type="match status" value="1"/>
</dbReference>
<comment type="subcellular location">
    <subcellularLocation>
        <location evidence="1">Cell outer membrane</location>
    </subcellularLocation>
</comment>
<keyword evidence="5" id="KW-0998">Cell outer membrane</keyword>
<feature type="domain" description="SusD-like N-terminal" evidence="8">
    <location>
        <begin position="89"/>
        <end position="180"/>
    </location>
</feature>
<dbReference type="Gene3D" id="1.25.40.390">
    <property type="match status" value="1"/>
</dbReference>
<accession>A0A1M5G6A3</accession>
<keyword evidence="10" id="KW-1185">Reference proteome</keyword>
<keyword evidence="4" id="KW-0472">Membrane</keyword>
<dbReference type="SUPFAM" id="SSF48452">
    <property type="entry name" value="TPR-like"/>
    <property type="match status" value="1"/>
</dbReference>
<feature type="domain" description="RagB/SusD" evidence="7">
    <location>
        <begin position="423"/>
        <end position="558"/>
    </location>
</feature>
<dbReference type="Pfam" id="PF14322">
    <property type="entry name" value="SusD-like_3"/>
    <property type="match status" value="1"/>
</dbReference>
<dbReference type="Proteomes" id="UP000184509">
    <property type="component" value="Unassembled WGS sequence"/>
</dbReference>
<dbReference type="AlphaFoldDB" id="A0A1M5G6A3"/>
<dbReference type="InterPro" id="IPR033985">
    <property type="entry name" value="SusD-like_N"/>
</dbReference>
<dbReference type="STRING" id="1297750.SAMN05444405_11937"/>
<dbReference type="InterPro" id="IPR011990">
    <property type="entry name" value="TPR-like_helical_dom_sf"/>
</dbReference>
<sequence>MKKILYTMFGAGMLFLTTSCNDFLETTSPSDADVNFVFSDPSSTRAALNNAYELWRSKAFVHANGLFYDLCVVGSDSERHPEKYSAQTRHIPENLYSNGDAVSSFDISFSDGSTAWTNLYSIIATTNTLINLFETSSSFNTYMSAGKPSELSQLYGEAVALRATCYFELCRFFGDVPHQLVPGVQAEGLTSRDEIYEYHIKKLMQVEPLMYHVGENANAIVTYMTRTYVQGLIGRMCLYAGGYATRRTDLGADFYKNIDGKTISFTKIGSEKNGAVYNRRTDYLDFYKIAKTYLEACVANHGSVKLITKDSRSNSKAGQVFGNPFQLVFQETMNGDALYSEESVYEIPETRGQSSERPYAFGRPSDGGGSNAYPGKSYGQSRFHPTYYYGDFDPNDMRRDVTATVTASSGKGAEVMISFLPSSKSQGGISNNKWDENRMTSPYTAKQRNSGINNPYMRFSDVILMLAEVYAELGEDGKAKEELRKVHERAFANATLANLDGFITKCGSLKEAIAQERKLEFGGEGLRRYDLIRTGKLPEAITKLKTQLTNMVNGLETKGYYTFENGNTISNYIWTKSVNAKSTYGFRLTTQCTDNNDPVLFPGWRGQNDDWATVASQNVTTGFTEIANTNLAIKGLFNYIDPNGAEAAALVANGYKRVDWGKTIVDNKAEYLANVFLNYTEGTPPIYLVPMNANTISSSNGKITNGYGFAQK</sequence>
<dbReference type="Pfam" id="PF07980">
    <property type="entry name" value="SusD_RagB"/>
    <property type="match status" value="1"/>
</dbReference>
<feature type="region of interest" description="Disordered" evidence="6">
    <location>
        <begin position="348"/>
        <end position="378"/>
    </location>
</feature>
<dbReference type="OrthoDB" id="1033488at2"/>
<organism evidence="9 10">
    <name type="scientific">Bacteroides luti</name>
    <dbReference type="NCBI Taxonomy" id="1297750"/>
    <lineage>
        <taxon>Bacteria</taxon>
        <taxon>Pseudomonadati</taxon>
        <taxon>Bacteroidota</taxon>
        <taxon>Bacteroidia</taxon>
        <taxon>Bacteroidales</taxon>
        <taxon>Bacteroidaceae</taxon>
        <taxon>Bacteroides</taxon>
    </lineage>
</organism>
<comment type="similarity">
    <text evidence="2">Belongs to the SusD family.</text>
</comment>
<dbReference type="EMBL" id="FQTV01000019">
    <property type="protein sequence ID" value="SHF98962.1"/>
    <property type="molecule type" value="Genomic_DNA"/>
</dbReference>
<evidence type="ECO:0000313" key="9">
    <source>
        <dbReference type="EMBL" id="SHF98962.1"/>
    </source>
</evidence>
<evidence type="ECO:0000256" key="3">
    <source>
        <dbReference type="ARBA" id="ARBA00022729"/>
    </source>
</evidence>
<evidence type="ECO:0000256" key="4">
    <source>
        <dbReference type="ARBA" id="ARBA00023136"/>
    </source>
</evidence>
<evidence type="ECO:0000256" key="1">
    <source>
        <dbReference type="ARBA" id="ARBA00004442"/>
    </source>
</evidence>
<evidence type="ECO:0000259" key="7">
    <source>
        <dbReference type="Pfam" id="PF07980"/>
    </source>
</evidence>
<proteinExistence type="inferred from homology"/>
<keyword evidence="3" id="KW-0732">Signal</keyword>
<name>A0A1M5G6A3_9BACE</name>
<evidence type="ECO:0000256" key="6">
    <source>
        <dbReference type="SAM" id="MobiDB-lite"/>
    </source>
</evidence>
<evidence type="ECO:0000256" key="5">
    <source>
        <dbReference type="ARBA" id="ARBA00023237"/>
    </source>
</evidence>